<keyword evidence="2 5" id="KW-0689">Ribosomal protein</keyword>
<reference evidence="6 7" key="1">
    <citation type="submission" date="2016-02" db="EMBL/GenBank/DDBJ databases">
        <title>Comparative genomic and transcriptomic foundation for Pichia pastoris.</title>
        <authorList>
            <person name="Love K.R."/>
            <person name="Shah K.A."/>
            <person name="Whittaker C.A."/>
            <person name="Wu J."/>
            <person name="Bartlett M.C."/>
            <person name="Ma D."/>
            <person name="Leeson R.L."/>
            <person name="Priest M."/>
            <person name="Young S.K."/>
            <person name="Love J.C."/>
        </authorList>
    </citation>
    <scope>NUCLEOTIDE SEQUENCE [LARGE SCALE GENOMIC DNA]</scope>
    <source>
        <strain evidence="6 7">ATCC 28485</strain>
    </source>
</reference>
<proteinExistence type="inferred from homology"/>
<dbReference type="Gene3D" id="4.10.640.10">
    <property type="entry name" value="Ribosomal protein S18"/>
    <property type="match status" value="1"/>
</dbReference>
<evidence type="ECO:0000313" key="7">
    <source>
        <dbReference type="Proteomes" id="UP000094565"/>
    </source>
</evidence>
<dbReference type="GO" id="GO:0070181">
    <property type="term" value="F:small ribosomal subunit rRNA binding"/>
    <property type="evidence" value="ECO:0007669"/>
    <property type="project" value="TreeGrafter"/>
</dbReference>
<dbReference type="NCBIfam" id="TIGR00165">
    <property type="entry name" value="S18"/>
    <property type="match status" value="1"/>
</dbReference>
<dbReference type="PANTHER" id="PTHR13479:SF40">
    <property type="entry name" value="SMALL RIBOSOMAL SUBUNIT PROTEIN BS18M"/>
    <property type="match status" value="1"/>
</dbReference>
<evidence type="ECO:0000256" key="3">
    <source>
        <dbReference type="ARBA" id="ARBA00023274"/>
    </source>
</evidence>
<organism evidence="6 7">
    <name type="scientific">Komagataella pastoris</name>
    <name type="common">Yeast</name>
    <name type="synonym">Pichia pastoris</name>
    <dbReference type="NCBI Taxonomy" id="4922"/>
    <lineage>
        <taxon>Eukaryota</taxon>
        <taxon>Fungi</taxon>
        <taxon>Dikarya</taxon>
        <taxon>Ascomycota</taxon>
        <taxon>Saccharomycotina</taxon>
        <taxon>Pichiomycetes</taxon>
        <taxon>Pichiales</taxon>
        <taxon>Pichiaceae</taxon>
        <taxon>Komagataella</taxon>
    </lineage>
</organism>
<evidence type="ECO:0000256" key="1">
    <source>
        <dbReference type="ARBA" id="ARBA00005589"/>
    </source>
</evidence>
<comment type="similarity">
    <text evidence="1 5">Belongs to the bacterial ribosomal protein bS18 family.</text>
</comment>
<dbReference type="EMBL" id="CP014584">
    <property type="protein sequence ID" value="ANZ74381.1"/>
    <property type="molecule type" value="Genomic_DNA"/>
</dbReference>
<accession>A0A1B2J8R5</accession>
<dbReference type="OrthoDB" id="21463at2759"/>
<evidence type="ECO:0000256" key="4">
    <source>
        <dbReference type="ARBA" id="ARBA00035264"/>
    </source>
</evidence>
<dbReference type="Proteomes" id="UP000094565">
    <property type="component" value="Chromosome 1"/>
</dbReference>
<dbReference type="GO" id="GO:0032543">
    <property type="term" value="P:mitochondrial translation"/>
    <property type="evidence" value="ECO:0007669"/>
    <property type="project" value="TreeGrafter"/>
</dbReference>
<gene>
    <name evidence="6" type="primary">RSM18</name>
    <name evidence="6" type="ORF">ATY40_BA7501240</name>
</gene>
<dbReference type="AlphaFoldDB" id="A0A1B2J8R5"/>
<dbReference type="InterPro" id="IPR001648">
    <property type="entry name" value="Ribosomal_bS18"/>
</dbReference>
<dbReference type="PRINTS" id="PR00974">
    <property type="entry name" value="RIBOSOMALS18"/>
</dbReference>
<keyword evidence="3 5" id="KW-0687">Ribonucleoprotein</keyword>
<dbReference type="SUPFAM" id="SSF46911">
    <property type="entry name" value="Ribosomal protein S18"/>
    <property type="match status" value="1"/>
</dbReference>
<sequence length="151" mass="17615">MLRTVRAYSTNKWVKESTKMRAQVKLAQEIETKKVNIHPRLVREFQERQTYDPIDFSTISAQQATKQRFENAAIENRSHFLDKRVNPLDYYCRPEILSRYLTTGGRILHKDVTGLSNKQQRLLSKAIKRARAAGLLSHVSRDVSFNLKIKN</sequence>
<dbReference type="GO" id="GO:0003735">
    <property type="term" value="F:structural constituent of ribosome"/>
    <property type="evidence" value="ECO:0007669"/>
    <property type="project" value="InterPro"/>
</dbReference>
<evidence type="ECO:0000256" key="2">
    <source>
        <dbReference type="ARBA" id="ARBA00022980"/>
    </source>
</evidence>
<evidence type="ECO:0000313" key="6">
    <source>
        <dbReference type="EMBL" id="ANZ74381.1"/>
    </source>
</evidence>
<dbReference type="GO" id="GO:0005763">
    <property type="term" value="C:mitochondrial small ribosomal subunit"/>
    <property type="evidence" value="ECO:0007669"/>
    <property type="project" value="TreeGrafter"/>
</dbReference>
<name>A0A1B2J8R5_PICPA</name>
<dbReference type="InterPro" id="IPR036870">
    <property type="entry name" value="Ribosomal_bS18_sf"/>
</dbReference>
<dbReference type="PANTHER" id="PTHR13479">
    <property type="entry name" value="30S RIBOSOMAL PROTEIN S18"/>
    <property type="match status" value="1"/>
</dbReference>
<keyword evidence="7" id="KW-1185">Reference proteome</keyword>
<evidence type="ECO:0000256" key="5">
    <source>
        <dbReference type="RuleBase" id="RU003910"/>
    </source>
</evidence>
<protein>
    <recommendedName>
        <fullName evidence="4">Small ribosomal subunit protein bS18m</fullName>
    </recommendedName>
</protein>
<dbReference type="Pfam" id="PF01084">
    <property type="entry name" value="Ribosomal_S18"/>
    <property type="match status" value="1"/>
</dbReference>